<gene>
    <name evidence="1" type="ORF">M8C21_020570</name>
</gene>
<reference evidence="1" key="1">
    <citation type="submission" date="2022-06" db="EMBL/GenBank/DDBJ databases">
        <title>Uncovering the hologenomic basis of an extraordinary plant invasion.</title>
        <authorList>
            <person name="Bieker V.C."/>
            <person name="Martin M.D."/>
            <person name="Gilbert T."/>
            <person name="Hodgins K."/>
            <person name="Battlay P."/>
            <person name="Petersen B."/>
            <person name="Wilson J."/>
        </authorList>
    </citation>
    <scope>NUCLEOTIDE SEQUENCE</scope>
    <source>
        <strain evidence="1">AA19_3_7</strain>
        <tissue evidence="1">Leaf</tissue>
    </source>
</reference>
<keyword evidence="2" id="KW-1185">Reference proteome</keyword>
<name>A0AAD5CSU4_AMBAR</name>
<evidence type="ECO:0000313" key="2">
    <source>
        <dbReference type="Proteomes" id="UP001206925"/>
    </source>
</evidence>
<dbReference type="EMBL" id="JAMZMK010007076">
    <property type="protein sequence ID" value="KAI7745970.1"/>
    <property type="molecule type" value="Genomic_DNA"/>
</dbReference>
<sequence>MRIAMKQYNRPPSARLNVKVALKGVPEVKELRTRGTKDPLERMLKLCLLELKISVFAAENWRFAAEKLPQILPYTTALNRNLRLPPVGYGWVV</sequence>
<comment type="caution">
    <text evidence="1">The sequence shown here is derived from an EMBL/GenBank/DDBJ whole genome shotgun (WGS) entry which is preliminary data.</text>
</comment>
<accession>A0AAD5CSU4</accession>
<dbReference type="Proteomes" id="UP001206925">
    <property type="component" value="Unassembled WGS sequence"/>
</dbReference>
<evidence type="ECO:0000313" key="1">
    <source>
        <dbReference type="EMBL" id="KAI7745970.1"/>
    </source>
</evidence>
<protein>
    <submittedName>
        <fullName evidence="1">Uncharacterized protein</fullName>
    </submittedName>
</protein>
<organism evidence="1 2">
    <name type="scientific">Ambrosia artemisiifolia</name>
    <name type="common">Common ragweed</name>
    <dbReference type="NCBI Taxonomy" id="4212"/>
    <lineage>
        <taxon>Eukaryota</taxon>
        <taxon>Viridiplantae</taxon>
        <taxon>Streptophyta</taxon>
        <taxon>Embryophyta</taxon>
        <taxon>Tracheophyta</taxon>
        <taxon>Spermatophyta</taxon>
        <taxon>Magnoliopsida</taxon>
        <taxon>eudicotyledons</taxon>
        <taxon>Gunneridae</taxon>
        <taxon>Pentapetalae</taxon>
        <taxon>asterids</taxon>
        <taxon>campanulids</taxon>
        <taxon>Asterales</taxon>
        <taxon>Asteraceae</taxon>
        <taxon>Asteroideae</taxon>
        <taxon>Heliantheae alliance</taxon>
        <taxon>Heliantheae</taxon>
        <taxon>Ambrosia</taxon>
    </lineage>
</organism>
<dbReference type="AlphaFoldDB" id="A0AAD5CSU4"/>
<proteinExistence type="predicted"/>